<proteinExistence type="predicted"/>
<feature type="binding site" evidence="6">
    <location>
        <begin position="234"/>
        <end position="237"/>
    </location>
    <ligand>
        <name>substrate</name>
    </ligand>
</feature>
<dbReference type="AlphaFoldDB" id="A0A554NA03"/>
<evidence type="ECO:0000256" key="3">
    <source>
        <dbReference type="ARBA" id="ARBA00044776"/>
    </source>
</evidence>
<evidence type="ECO:0000256" key="5">
    <source>
        <dbReference type="PIRSR" id="PIRSR600246-1"/>
    </source>
</evidence>
<dbReference type="InParanoid" id="A0A554NA03"/>
<dbReference type="Proteomes" id="UP000319894">
    <property type="component" value="Unassembled WGS sequence"/>
</dbReference>
<dbReference type="GO" id="GO:0005737">
    <property type="term" value="C:cytoplasm"/>
    <property type="evidence" value="ECO:0007669"/>
    <property type="project" value="TreeGrafter"/>
</dbReference>
<evidence type="ECO:0000256" key="7">
    <source>
        <dbReference type="PIRSR" id="PIRSR600246-3"/>
    </source>
</evidence>
<evidence type="ECO:0000313" key="8">
    <source>
        <dbReference type="EMBL" id="TSD14211.1"/>
    </source>
</evidence>
<keyword evidence="9" id="KW-1185">Reference proteome</keyword>
<feature type="binding site" evidence="6">
    <location>
        <begin position="212"/>
        <end position="215"/>
    </location>
    <ligand>
        <name>substrate</name>
    </ligand>
</feature>
<sequence>MQVIVHGGAGGPADEPADRQALLDEAAATGSEADDPTTAAVAALGVLEHDERFNAGVGAAVQSDGIPRTDAGLMTDDRAVGAACAMPGVRDAAEVARLVKEETPHVQVAGVHAVDLAADFGVETGVDLWTEATRERWDGMDVPAPEPTASTGEHLEWVGGRFGGGAGTAVPDSGGTGDGPHDHDTVGVVAREHDRFAAATSTGGRWAALAGRVGDVPQVGCGFYCSRAGGASTTGAGEDIARVTMARRAVAHLEMSRDAADAAELAVEELADATGSEAGIIVLDNAGGVGKAYNSDAMQTAVADDA</sequence>
<dbReference type="InterPro" id="IPR029055">
    <property type="entry name" value="Ntn_hydrolases_N"/>
</dbReference>
<name>A0A554NA03_9EURY</name>
<feature type="site" description="Cleavage; by autolysis" evidence="7">
    <location>
        <begin position="184"/>
        <end position="185"/>
    </location>
</feature>
<evidence type="ECO:0000256" key="2">
    <source>
        <dbReference type="ARBA" id="ARBA00030414"/>
    </source>
</evidence>
<evidence type="ECO:0000256" key="4">
    <source>
        <dbReference type="ARBA" id="ARBA00049366"/>
    </source>
</evidence>
<dbReference type="EC" id="3.5.1.1" evidence="1"/>
<dbReference type="PANTHER" id="PTHR10188">
    <property type="entry name" value="L-ASPARAGINASE"/>
    <property type="match status" value="1"/>
</dbReference>
<reference evidence="8 9" key="1">
    <citation type="submission" date="2018-06" db="EMBL/GenBank/DDBJ databases">
        <title>Natronomonas sp. F16-60 a new haloarchaeon isolated from a solar saltern of Isla Cristina, Huelva, Spain.</title>
        <authorList>
            <person name="Duran-Viseras A."/>
            <person name="Sanchez-Porro C."/>
            <person name="Ventosa A."/>
        </authorList>
    </citation>
    <scope>NUCLEOTIDE SEQUENCE [LARGE SCALE GENOMIC DNA]</scope>
    <source>
        <strain evidence="8 9">F16-60</strain>
    </source>
</reference>
<gene>
    <name evidence="8" type="ORF">DP107_08110</name>
</gene>
<dbReference type="RefSeq" id="WP_144261658.1">
    <property type="nucleotide sequence ID" value="NZ_QMDX01000004.1"/>
</dbReference>
<comment type="catalytic activity">
    <reaction evidence="4">
        <text>L-asparagine + H2O = L-aspartate + NH4(+)</text>
        <dbReference type="Rhea" id="RHEA:21016"/>
        <dbReference type="ChEBI" id="CHEBI:15377"/>
        <dbReference type="ChEBI" id="CHEBI:28938"/>
        <dbReference type="ChEBI" id="CHEBI:29991"/>
        <dbReference type="ChEBI" id="CHEBI:58048"/>
        <dbReference type="EC" id="3.5.1.1"/>
    </reaction>
</comment>
<comment type="caution">
    <text evidence="8">The sequence shown here is derived from an EMBL/GenBank/DDBJ whole genome shotgun (WGS) entry which is preliminary data.</text>
</comment>
<dbReference type="SUPFAM" id="SSF56235">
    <property type="entry name" value="N-terminal nucleophile aminohydrolases (Ntn hydrolases)"/>
    <property type="match status" value="1"/>
</dbReference>
<dbReference type="EMBL" id="QMDX01000004">
    <property type="protein sequence ID" value="TSD14211.1"/>
    <property type="molecule type" value="Genomic_DNA"/>
</dbReference>
<feature type="active site" description="Nucleophile" evidence="5">
    <location>
        <position position="185"/>
    </location>
</feature>
<dbReference type="Gene3D" id="3.60.20.30">
    <property type="entry name" value="(Glycosyl)asparaginase"/>
    <property type="match status" value="1"/>
</dbReference>
<dbReference type="OrthoDB" id="18230at2157"/>
<dbReference type="GO" id="GO:0004067">
    <property type="term" value="F:asparaginase activity"/>
    <property type="evidence" value="ECO:0007669"/>
    <property type="project" value="UniProtKB-EC"/>
</dbReference>
<dbReference type="Pfam" id="PF01112">
    <property type="entry name" value="Asparaginase_2"/>
    <property type="match status" value="1"/>
</dbReference>
<dbReference type="PANTHER" id="PTHR10188:SF6">
    <property type="entry name" value="N(4)-(BETA-N-ACETYLGLUCOSAMINYL)-L-ASPARAGINASE"/>
    <property type="match status" value="1"/>
</dbReference>
<evidence type="ECO:0000313" key="9">
    <source>
        <dbReference type="Proteomes" id="UP000319894"/>
    </source>
</evidence>
<accession>A0A554NA03</accession>
<protein>
    <recommendedName>
        <fullName evidence="3">Plant-type L-asparaginase</fullName>
        <ecNumber evidence="1">3.5.1.1</ecNumber>
    </recommendedName>
    <alternativeName>
        <fullName evidence="2">L-asparagine amidohydrolase</fullName>
    </alternativeName>
</protein>
<evidence type="ECO:0000256" key="6">
    <source>
        <dbReference type="PIRSR" id="PIRSR600246-2"/>
    </source>
</evidence>
<organism evidence="8 9">
    <name type="scientific">Haloglomus irregulare</name>
    <dbReference type="NCBI Taxonomy" id="2234134"/>
    <lineage>
        <taxon>Archaea</taxon>
        <taxon>Methanobacteriati</taxon>
        <taxon>Methanobacteriota</taxon>
        <taxon>Stenosarchaea group</taxon>
        <taxon>Halobacteria</taxon>
        <taxon>Halobacteriales</taxon>
        <taxon>Natronomonadaceae</taxon>
        <taxon>Haloglomus</taxon>
    </lineage>
</organism>
<dbReference type="InterPro" id="IPR000246">
    <property type="entry name" value="Peptidase_T2"/>
</dbReference>
<evidence type="ECO:0000256" key="1">
    <source>
        <dbReference type="ARBA" id="ARBA00012920"/>
    </source>
</evidence>